<dbReference type="Proteomes" id="UP001157502">
    <property type="component" value="Chromosome 29"/>
</dbReference>
<sequence length="123" mass="13455">MHEVLSPFRARPDPNPFHLSIGPVSCPADITVTSVGWDRARAHCHRVTTPCKTFNNRTVATIAPASRLASARGINLHSSAPNRSSEGERGRWQTRGTFSSSTRSCPEVTALCERQKAARNFSP</sequence>
<reference evidence="1" key="1">
    <citation type="submission" date="2021-05" db="EMBL/GenBank/DDBJ databases">
        <authorList>
            <person name="Pan Q."/>
            <person name="Jouanno E."/>
            <person name="Zahm M."/>
            <person name="Klopp C."/>
            <person name="Cabau C."/>
            <person name="Louis A."/>
            <person name="Berthelot C."/>
            <person name="Parey E."/>
            <person name="Roest Crollius H."/>
            <person name="Montfort J."/>
            <person name="Robinson-Rechavi M."/>
            <person name="Bouchez O."/>
            <person name="Lampietro C."/>
            <person name="Lopez Roques C."/>
            <person name="Donnadieu C."/>
            <person name="Postlethwait J."/>
            <person name="Bobe J."/>
            <person name="Dillon D."/>
            <person name="Chandos A."/>
            <person name="von Hippel F."/>
            <person name="Guiguen Y."/>
        </authorList>
    </citation>
    <scope>NUCLEOTIDE SEQUENCE</scope>
    <source>
        <strain evidence="1">YG-Jan2019</strain>
    </source>
</reference>
<accession>A0ACC2FDK9</accession>
<organism evidence="1 2">
    <name type="scientific">Dallia pectoralis</name>
    <name type="common">Alaska blackfish</name>
    <dbReference type="NCBI Taxonomy" id="75939"/>
    <lineage>
        <taxon>Eukaryota</taxon>
        <taxon>Metazoa</taxon>
        <taxon>Chordata</taxon>
        <taxon>Craniata</taxon>
        <taxon>Vertebrata</taxon>
        <taxon>Euteleostomi</taxon>
        <taxon>Actinopterygii</taxon>
        <taxon>Neopterygii</taxon>
        <taxon>Teleostei</taxon>
        <taxon>Protacanthopterygii</taxon>
        <taxon>Esociformes</taxon>
        <taxon>Umbridae</taxon>
        <taxon>Dallia</taxon>
    </lineage>
</organism>
<protein>
    <submittedName>
        <fullName evidence="1">Uncharacterized protein</fullName>
    </submittedName>
</protein>
<name>A0ACC2FDK9_DALPE</name>
<dbReference type="EMBL" id="CM055756">
    <property type="protein sequence ID" value="KAJ7989427.1"/>
    <property type="molecule type" value="Genomic_DNA"/>
</dbReference>
<evidence type="ECO:0000313" key="1">
    <source>
        <dbReference type="EMBL" id="KAJ7989427.1"/>
    </source>
</evidence>
<keyword evidence="2" id="KW-1185">Reference proteome</keyword>
<proteinExistence type="predicted"/>
<comment type="caution">
    <text evidence="1">The sequence shown here is derived from an EMBL/GenBank/DDBJ whole genome shotgun (WGS) entry which is preliminary data.</text>
</comment>
<gene>
    <name evidence="1" type="ORF">DPEC_G00304430</name>
</gene>
<evidence type="ECO:0000313" key="2">
    <source>
        <dbReference type="Proteomes" id="UP001157502"/>
    </source>
</evidence>